<dbReference type="EMBL" id="JACJIA010000002">
    <property type="protein sequence ID" value="MBA8950050.1"/>
    <property type="molecule type" value="Genomic_DNA"/>
</dbReference>
<keyword evidence="5 10" id="KW-0547">Nucleotide-binding</keyword>
<evidence type="ECO:0000256" key="1">
    <source>
        <dbReference type="ARBA" id="ARBA00007587"/>
    </source>
</evidence>
<dbReference type="GO" id="GO:0005829">
    <property type="term" value="C:cytosol"/>
    <property type="evidence" value="ECO:0007669"/>
    <property type="project" value="TreeGrafter"/>
</dbReference>
<dbReference type="Gene3D" id="3.30.60.20">
    <property type="match status" value="1"/>
</dbReference>
<protein>
    <recommendedName>
        <fullName evidence="2 10">Thymidine kinase</fullName>
        <ecNumber evidence="2 10">2.7.1.21</ecNumber>
    </recommendedName>
</protein>
<evidence type="ECO:0000256" key="11">
    <source>
        <dbReference type="RuleBase" id="RU004165"/>
    </source>
</evidence>
<dbReference type="GO" id="GO:0071897">
    <property type="term" value="P:DNA biosynthetic process"/>
    <property type="evidence" value="ECO:0007669"/>
    <property type="project" value="UniProtKB-KW"/>
</dbReference>
<evidence type="ECO:0000313" key="12">
    <source>
        <dbReference type="EMBL" id="MBA8950050.1"/>
    </source>
</evidence>
<feature type="binding site" evidence="9">
    <location>
        <position position="170"/>
    </location>
    <ligand>
        <name>substrate</name>
    </ligand>
</feature>
<dbReference type="Proteomes" id="UP000572680">
    <property type="component" value="Unassembled WGS sequence"/>
</dbReference>
<dbReference type="PROSITE" id="PS00603">
    <property type="entry name" value="TK_CELLULAR_TYPE"/>
    <property type="match status" value="1"/>
</dbReference>
<dbReference type="Gene3D" id="3.40.50.300">
    <property type="entry name" value="P-loop containing nucleotide triphosphate hydrolases"/>
    <property type="match status" value="1"/>
</dbReference>
<comment type="caution">
    <text evidence="12">The sequence shown here is derived from an EMBL/GenBank/DDBJ whole genome shotgun (WGS) entry which is preliminary data.</text>
</comment>
<dbReference type="PIRSF" id="PIRSF035805">
    <property type="entry name" value="TK_cell"/>
    <property type="match status" value="1"/>
</dbReference>
<dbReference type="InterPro" id="IPR027417">
    <property type="entry name" value="P-loop_NTPase"/>
</dbReference>
<evidence type="ECO:0000256" key="6">
    <source>
        <dbReference type="ARBA" id="ARBA00022777"/>
    </source>
</evidence>
<sequence>MAELVFFTGTMDVGKSTILLQEHHSRGGGGLLYSKNDRAGAGYITSRLGLKADAIDVTDGLDLYDDIAARTPVPYVLCDEAQFYSPKQIGQLAGIVDGLGVEVLCYGILTDFRGRLFEGSRRLVELADRVTTLPVSSRCWCGRRATHNARTVDGVMVHTGDLVQVGEDEYVTLCRHHFMAGLA</sequence>
<name>A0A7W3QK48_ACTNM</name>
<feature type="active site" description="Proton acceptor" evidence="8">
    <location>
        <position position="80"/>
    </location>
</feature>
<gene>
    <name evidence="12" type="ORF">HNR61_001663</name>
</gene>
<dbReference type="AlphaFoldDB" id="A0A7W3QK48"/>
<comment type="similarity">
    <text evidence="1 11">Belongs to the thymidine kinase family.</text>
</comment>
<keyword evidence="3 10" id="KW-0237">DNA synthesis</keyword>
<keyword evidence="7 10" id="KW-0067">ATP-binding</keyword>
<reference evidence="12 13" key="1">
    <citation type="submission" date="2020-08" db="EMBL/GenBank/DDBJ databases">
        <title>Genomic Encyclopedia of Type Strains, Phase IV (KMG-IV): sequencing the most valuable type-strain genomes for metagenomic binning, comparative biology and taxonomic classification.</title>
        <authorList>
            <person name="Goeker M."/>
        </authorList>
    </citation>
    <scope>NUCLEOTIDE SEQUENCE [LARGE SCALE GENOMIC DNA]</scope>
    <source>
        <strain evidence="12 13">DSM 44197</strain>
    </source>
</reference>
<dbReference type="PANTHER" id="PTHR11441:SF0">
    <property type="entry name" value="THYMIDINE KINASE, CYTOSOLIC"/>
    <property type="match status" value="1"/>
</dbReference>
<dbReference type="GO" id="GO:0046104">
    <property type="term" value="P:thymidine metabolic process"/>
    <property type="evidence" value="ECO:0007669"/>
    <property type="project" value="TreeGrafter"/>
</dbReference>
<evidence type="ECO:0000256" key="2">
    <source>
        <dbReference type="ARBA" id="ARBA00012118"/>
    </source>
</evidence>
<dbReference type="SUPFAM" id="SSF52540">
    <property type="entry name" value="P-loop containing nucleoside triphosphate hydrolases"/>
    <property type="match status" value="1"/>
</dbReference>
<dbReference type="Pfam" id="PF00265">
    <property type="entry name" value="TK"/>
    <property type="match status" value="1"/>
</dbReference>
<evidence type="ECO:0000256" key="7">
    <source>
        <dbReference type="ARBA" id="ARBA00022840"/>
    </source>
</evidence>
<dbReference type="InterPro" id="IPR020633">
    <property type="entry name" value="Thymidine_kinase_CS"/>
</dbReference>
<evidence type="ECO:0000256" key="5">
    <source>
        <dbReference type="ARBA" id="ARBA00022741"/>
    </source>
</evidence>
<dbReference type="PANTHER" id="PTHR11441">
    <property type="entry name" value="THYMIDINE KINASE"/>
    <property type="match status" value="1"/>
</dbReference>
<keyword evidence="4 10" id="KW-0808">Transferase</keyword>
<dbReference type="GO" id="GO:0005524">
    <property type="term" value="F:ATP binding"/>
    <property type="evidence" value="ECO:0007669"/>
    <property type="project" value="UniProtKB-KW"/>
</dbReference>
<evidence type="ECO:0000256" key="9">
    <source>
        <dbReference type="PIRSR" id="PIRSR035805-2"/>
    </source>
</evidence>
<evidence type="ECO:0000256" key="3">
    <source>
        <dbReference type="ARBA" id="ARBA00022634"/>
    </source>
</evidence>
<organism evidence="12 13">
    <name type="scientific">Actinomadura namibiensis</name>
    <dbReference type="NCBI Taxonomy" id="182080"/>
    <lineage>
        <taxon>Bacteria</taxon>
        <taxon>Bacillati</taxon>
        <taxon>Actinomycetota</taxon>
        <taxon>Actinomycetes</taxon>
        <taxon>Streptosporangiales</taxon>
        <taxon>Thermomonosporaceae</taxon>
        <taxon>Actinomadura</taxon>
    </lineage>
</organism>
<dbReference type="EC" id="2.7.1.21" evidence="2 10"/>
<dbReference type="GO" id="GO:0004797">
    <property type="term" value="F:thymidine kinase activity"/>
    <property type="evidence" value="ECO:0007669"/>
    <property type="project" value="UniProtKB-EC"/>
</dbReference>
<feature type="binding site" evidence="9">
    <location>
        <begin position="163"/>
        <end position="166"/>
    </location>
    <ligand>
        <name>substrate</name>
    </ligand>
</feature>
<evidence type="ECO:0000313" key="13">
    <source>
        <dbReference type="Proteomes" id="UP000572680"/>
    </source>
</evidence>
<keyword evidence="6 10" id="KW-0418">Kinase</keyword>
<dbReference type="RefSeq" id="WP_182842523.1">
    <property type="nucleotide sequence ID" value="NZ_BAAALP010000031.1"/>
</dbReference>
<keyword evidence="13" id="KW-1185">Reference proteome</keyword>
<accession>A0A7W3QK48</accession>
<dbReference type="SUPFAM" id="SSF57716">
    <property type="entry name" value="Glucocorticoid receptor-like (DNA-binding domain)"/>
    <property type="match status" value="1"/>
</dbReference>
<comment type="catalytic activity">
    <reaction evidence="10">
        <text>thymidine + ATP = dTMP + ADP + H(+)</text>
        <dbReference type="Rhea" id="RHEA:19129"/>
        <dbReference type="ChEBI" id="CHEBI:15378"/>
        <dbReference type="ChEBI" id="CHEBI:17748"/>
        <dbReference type="ChEBI" id="CHEBI:30616"/>
        <dbReference type="ChEBI" id="CHEBI:63528"/>
        <dbReference type="ChEBI" id="CHEBI:456216"/>
        <dbReference type="EC" id="2.7.1.21"/>
    </reaction>
</comment>
<evidence type="ECO:0000256" key="4">
    <source>
        <dbReference type="ARBA" id="ARBA00022679"/>
    </source>
</evidence>
<evidence type="ECO:0000256" key="8">
    <source>
        <dbReference type="PIRSR" id="PIRSR035805-1"/>
    </source>
</evidence>
<evidence type="ECO:0000256" key="10">
    <source>
        <dbReference type="RuleBase" id="RU000544"/>
    </source>
</evidence>
<proteinExistence type="inferred from homology"/>
<dbReference type="InterPro" id="IPR001267">
    <property type="entry name" value="Thymidine_kinase"/>
</dbReference>